<accession>A0AAV9DDB1</accession>
<proteinExistence type="predicted"/>
<dbReference type="AlphaFoldDB" id="A0AAV9DDB1"/>
<evidence type="ECO:0000256" key="3">
    <source>
        <dbReference type="SAM" id="MobiDB-lite"/>
    </source>
</evidence>
<dbReference type="InterPro" id="IPR004088">
    <property type="entry name" value="KH_dom_type_1"/>
</dbReference>
<dbReference type="CDD" id="cd22459">
    <property type="entry name" value="KH-I_PEPPER_rpt1_like"/>
    <property type="match status" value="1"/>
</dbReference>
<sequence length="660" mass="69432">MEPSLKPTTKRPFKHLSSASTVSAAKGVPSTSAPSISTTGGGVSKRRPKLPPAPIHLPPGHASFRLLCRSSSVGGVIGKSGAIVRHLQQETGARIRIDEPAAGCEEHVVLVVAPKNPRKRIMVLEEELEVSPAQEALIRVFDRVLEVEGEVGEGANGGVCNCRILAAMSQIGLVMGKGGKVIQRIRKESRAKVSVLPPEQSPDWASQSDQAIQITGDALAVKKALVSVSRCLQDSPPIDKSQSVHRPVGTLTQGTFPASHGKFPLHTNTLQPSVPVSSIGHDSMNHAMSSGVDRIAALDQKKMQQEVVFKLLCSNDKVGGVIGKGGSIVKALENETGASINVGSTVAESEERVITISAMENPESRYSPAQKAAVLVFARSVEAGSERGSGACLDKGASLWARLLIPSYQIGCLMGKGGAIIAEMRKVTGAGIRILGGDHVPKCASGMEEVVQIYGLFANVQDGLFHVTGRLRENIFLAKPLNGSGSGSYTPTVPAVSTYGRVETMPSGLYSPAGLSNHVDRETNLAYSMDHLVLSGSHDLPTSPNIWPSQMVNNGNSRAPTDVGRGLPTLRDGKELGSGSKSAVVTNTTIEILVPEHGMASVYGENGNNLSRIRKISGATVIVHEPQPGARERTVVISGTPDQTQAAQSLLQAFVLSGQS</sequence>
<name>A0AAV9DDB1_ACOCL</name>
<dbReference type="Proteomes" id="UP001180020">
    <property type="component" value="Unassembled WGS sequence"/>
</dbReference>
<feature type="domain" description="K Homology" evidence="4">
    <location>
        <begin position="158"/>
        <end position="233"/>
    </location>
</feature>
<dbReference type="EMBL" id="JAUJYO010000013">
    <property type="protein sequence ID" value="KAK1299586.1"/>
    <property type="molecule type" value="Genomic_DNA"/>
</dbReference>
<reference evidence="5" key="1">
    <citation type="journal article" date="2023" name="Nat. Commun.">
        <title>Diploid and tetraploid genomes of Acorus and the evolution of monocots.</title>
        <authorList>
            <person name="Ma L."/>
            <person name="Liu K.W."/>
            <person name="Li Z."/>
            <person name="Hsiao Y.Y."/>
            <person name="Qi Y."/>
            <person name="Fu T."/>
            <person name="Tang G.D."/>
            <person name="Zhang D."/>
            <person name="Sun W.H."/>
            <person name="Liu D.K."/>
            <person name="Li Y."/>
            <person name="Chen G.Z."/>
            <person name="Liu X.D."/>
            <person name="Liao X.Y."/>
            <person name="Jiang Y.T."/>
            <person name="Yu X."/>
            <person name="Hao Y."/>
            <person name="Huang J."/>
            <person name="Zhao X.W."/>
            <person name="Ke S."/>
            <person name="Chen Y.Y."/>
            <person name="Wu W.L."/>
            <person name="Hsu J.L."/>
            <person name="Lin Y.F."/>
            <person name="Huang M.D."/>
            <person name="Li C.Y."/>
            <person name="Huang L."/>
            <person name="Wang Z.W."/>
            <person name="Zhao X."/>
            <person name="Zhong W.Y."/>
            <person name="Peng D.H."/>
            <person name="Ahmad S."/>
            <person name="Lan S."/>
            <person name="Zhang J.S."/>
            <person name="Tsai W.C."/>
            <person name="Van de Peer Y."/>
            <person name="Liu Z.J."/>
        </authorList>
    </citation>
    <scope>NUCLEOTIDE SEQUENCE</scope>
    <source>
        <strain evidence="5">CP</strain>
    </source>
</reference>
<keyword evidence="2" id="KW-0694">RNA-binding</keyword>
<dbReference type="Gene3D" id="3.30.310.210">
    <property type="match status" value="1"/>
</dbReference>
<dbReference type="SUPFAM" id="SSF54791">
    <property type="entry name" value="Eukaryotic type KH-domain (KH-domain type I)"/>
    <property type="match status" value="5"/>
</dbReference>
<keyword evidence="1" id="KW-0677">Repeat</keyword>
<feature type="region of interest" description="Disordered" evidence="3">
    <location>
        <begin position="1"/>
        <end position="56"/>
    </location>
</feature>
<dbReference type="GO" id="GO:0003723">
    <property type="term" value="F:RNA binding"/>
    <property type="evidence" value="ECO:0007669"/>
    <property type="project" value="UniProtKB-UniRule"/>
</dbReference>
<feature type="domain" description="K Homology" evidence="4">
    <location>
        <begin position="586"/>
        <end position="656"/>
    </location>
</feature>
<feature type="domain" description="K Homology" evidence="4">
    <location>
        <begin position="397"/>
        <end position="472"/>
    </location>
</feature>
<comment type="caution">
    <text evidence="5">The sequence shown here is derived from an EMBL/GenBank/DDBJ whole genome shotgun (WGS) entry which is preliminary data.</text>
</comment>
<dbReference type="InterPro" id="IPR036612">
    <property type="entry name" value="KH_dom_type_1_sf"/>
</dbReference>
<gene>
    <name evidence="5" type="ORF">QJS10_CPB13g00256</name>
</gene>
<dbReference type="PROSITE" id="PS50084">
    <property type="entry name" value="KH_TYPE_1"/>
    <property type="match status" value="5"/>
</dbReference>
<dbReference type="Gene3D" id="3.30.1370.10">
    <property type="entry name" value="K Homology domain, type 1"/>
    <property type="match status" value="3"/>
</dbReference>
<feature type="domain" description="K Homology" evidence="4">
    <location>
        <begin position="305"/>
        <end position="381"/>
    </location>
</feature>
<feature type="compositionally biased region" description="Polar residues" evidence="3">
    <location>
        <begin position="17"/>
        <end position="38"/>
    </location>
</feature>
<evidence type="ECO:0000256" key="2">
    <source>
        <dbReference type="PROSITE-ProRule" id="PRU00117"/>
    </source>
</evidence>
<protein>
    <submittedName>
        <fullName evidence="5">KH domain-containing protein</fullName>
    </submittedName>
</protein>
<evidence type="ECO:0000313" key="6">
    <source>
        <dbReference type="Proteomes" id="UP001180020"/>
    </source>
</evidence>
<dbReference type="CDD" id="cd22462">
    <property type="entry name" value="KH-I_HEN4_like_rpt5"/>
    <property type="match status" value="1"/>
</dbReference>
<reference evidence="5" key="2">
    <citation type="submission" date="2023-06" db="EMBL/GenBank/DDBJ databases">
        <authorList>
            <person name="Ma L."/>
            <person name="Liu K.-W."/>
            <person name="Li Z."/>
            <person name="Hsiao Y.-Y."/>
            <person name="Qi Y."/>
            <person name="Fu T."/>
            <person name="Tang G."/>
            <person name="Zhang D."/>
            <person name="Sun W.-H."/>
            <person name="Liu D.-K."/>
            <person name="Li Y."/>
            <person name="Chen G.-Z."/>
            <person name="Liu X.-D."/>
            <person name="Liao X.-Y."/>
            <person name="Jiang Y.-T."/>
            <person name="Yu X."/>
            <person name="Hao Y."/>
            <person name="Huang J."/>
            <person name="Zhao X.-W."/>
            <person name="Ke S."/>
            <person name="Chen Y.-Y."/>
            <person name="Wu W.-L."/>
            <person name="Hsu J.-L."/>
            <person name="Lin Y.-F."/>
            <person name="Huang M.-D."/>
            <person name="Li C.-Y."/>
            <person name="Huang L."/>
            <person name="Wang Z.-W."/>
            <person name="Zhao X."/>
            <person name="Zhong W.-Y."/>
            <person name="Peng D.-H."/>
            <person name="Ahmad S."/>
            <person name="Lan S."/>
            <person name="Zhang J.-S."/>
            <person name="Tsai W.-C."/>
            <person name="Van De Peer Y."/>
            <person name="Liu Z.-J."/>
        </authorList>
    </citation>
    <scope>NUCLEOTIDE SEQUENCE</scope>
    <source>
        <strain evidence="5">CP</strain>
        <tissue evidence="5">Leaves</tissue>
    </source>
</reference>
<organism evidence="5 6">
    <name type="scientific">Acorus calamus</name>
    <name type="common">Sweet flag</name>
    <dbReference type="NCBI Taxonomy" id="4465"/>
    <lineage>
        <taxon>Eukaryota</taxon>
        <taxon>Viridiplantae</taxon>
        <taxon>Streptophyta</taxon>
        <taxon>Embryophyta</taxon>
        <taxon>Tracheophyta</taxon>
        <taxon>Spermatophyta</taxon>
        <taxon>Magnoliopsida</taxon>
        <taxon>Liliopsida</taxon>
        <taxon>Acoraceae</taxon>
        <taxon>Acorus</taxon>
    </lineage>
</organism>
<dbReference type="PANTHER" id="PTHR10288">
    <property type="entry name" value="KH DOMAIN CONTAINING RNA BINDING PROTEIN"/>
    <property type="match status" value="1"/>
</dbReference>
<dbReference type="Pfam" id="PF00013">
    <property type="entry name" value="KH_1"/>
    <property type="match status" value="5"/>
</dbReference>
<evidence type="ECO:0000259" key="4">
    <source>
        <dbReference type="SMART" id="SM00322"/>
    </source>
</evidence>
<dbReference type="CDD" id="cd22460">
    <property type="entry name" value="KH-I_PEPPER_rpt2_like"/>
    <property type="match status" value="2"/>
</dbReference>
<dbReference type="InterPro" id="IPR004087">
    <property type="entry name" value="KH_dom"/>
</dbReference>
<evidence type="ECO:0000313" key="5">
    <source>
        <dbReference type="EMBL" id="KAK1299586.1"/>
    </source>
</evidence>
<evidence type="ECO:0000256" key="1">
    <source>
        <dbReference type="ARBA" id="ARBA00022737"/>
    </source>
</evidence>
<keyword evidence="6" id="KW-1185">Reference proteome</keyword>
<feature type="domain" description="K Homology" evidence="4">
    <location>
        <begin position="60"/>
        <end position="129"/>
    </location>
</feature>
<dbReference type="SMART" id="SM00322">
    <property type="entry name" value="KH"/>
    <property type="match status" value="5"/>
</dbReference>